<dbReference type="PROSITE" id="PS00211">
    <property type="entry name" value="ABC_TRANSPORTER_1"/>
    <property type="match status" value="1"/>
</dbReference>
<comment type="caution">
    <text evidence="8">The sequence shown here is derived from an EMBL/GenBank/DDBJ whole genome shotgun (WGS) entry which is preliminary data.</text>
</comment>
<accession>A0A923HHY7</accession>
<proteinExistence type="inferred from homology"/>
<dbReference type="GO" id="GO:0005524">
    <property type="term" value="F:ATP binding"/>
    <property type="evidence" value="ECO:0007669"/>
    <property type="project" value="UniProtKB-KW"/>
</dbReference>
<evidence type="ECO:0000256" key="3">
    <source>
        <dbReference type="ARBA" id="ARBA00022475"/>
    </source>
</evidence>
<dbReference type="AlphaFoldDB" id="A0A923HHY7"/>
<keyword evidence="3" id="KW-0472">Membrane</keyword>
<keyword evidence="3" id="KW-1003">Cell membrane</keyword>
<organism evidence="8 9">
    <name type="scientific">Undibacterium jejuense</name>
    <dbReference type="NCBI Taxonomy" id="1344949"/>
    <lineage>
        <taxon>Bacteria</taxon>
        <taxon>Pseudomonadati</taxon>
        <taxon>Pseudomonadota</taxon>
        <taxon>Betaproteobacteria</taxon>
        <taxon>Burkholderiales</taxon>
        <taxon>Oxalobacteraceae</taxon>
        <taxon>Undibacterium</taxon>
    </lineage>
</organism>
<feature type="domain" description="ABC transporter" evidence="7">
    <location>
        <begin position="9"/>
        <end position="246"/>
    </location>
</feature>
<keyword evidence="5 8" id="KW-0067">ATP-binding</keyword>
<dbReference type="SUPFAM" id="SSF52540">
    <property type="entry name" value="P-loop containing nucleoside triphosphate hydrolases"/>
    <property type="match status" value="1"/>
</dbReference>
<dbReference type="PANTHER" id="PTHR43820">
    <property type="entry name" value="HIGH-AFFINITY BRANCHED-CHAIN AMINO ACID TRANSPORT ATP-BINDING PROTEIN LIVF"/>
    <property type="match status" value="1"/>
</dbReference>
<dbReference type="CDD" id="cd03224">
    <property type="entry name" value="ABC_TM1139_LivF_branched"/>
    <property type="match status" value="1"/>
</dbReference>
<evidence type="ECO:0000256" key="4">
    <source>
        <dbReference type="ARBA" id="ARBA00022741"/>
    </source>
</evidence>
<dbReference type="InterPro" id="IPR017871">
    <property type="entry name" value="ABC_transporter-like_CS"/>
</dbReference>
<dbReference type="Gene3D" id="3.40.50.300">
    <property type="entry name" value="P-loop containing nucleotide triphosphate hydrolases"/>
    <property type="match status" value="1"/>
</dbReference>
<keyword evidence="2" id="KW-0813">Transport</keyword>
<dbReference type="InterPro" id="IPR052156">
    <property type="entry name" value="BCAA_Transport_ATP-bd_LivF"/>
</dbReference>
<evidence type="ECO:0000313" key="8">
    <source>
        <dbReference type="EMBL" id="MBC3862758.1"/>
    </source>
</evidence>
<dbReference type="InterPro" id="IPR003439">
    <property type="entry name" value="ABC_transporter-like_ATP-bd"/>
</dbReference>
<gene>
    <name evidence="8" type="ORF">H8K32_11650</name>
</gene>
<dbReference type="PANTHER" id="PTHR43820:SF6">
    <property type="entry name" value="ABC TRANSPORTER ATP-BINDING PROTEIN"/>
    <property type="match status" value="1"/>
</dbReference>
<protein>
    <submittedName>
        <fullName evidence="8">ABC transporter ATP-binding protein</fullName>
    </submittedName>
</protein>
<comment type="similarity">
    <text evidence="1">Belongs to the ABC transporter superfamily.</text>
</comment>
<dbReference type="GO" id="GO:0015658">
    <property type="term" value="F:branched-chain amino acid transmembrane transporter activity"/>
    <property type="evidence" value="ECO:0007669"/>
    <property type="project" value="TreeGrafter"/>
</dbReference>
<dbReference type="EMBL" id="JACOFV010000010">
    <property type="protein sequence ID" value="MBC3862758.1"/>
    <property type="molecule type" value="Genomic_DNA"/>
</dbReference>
<name>A0A923HHY7_9BURK</name>
<dbReference type="Proteomes" id="UP000634011">
    <property type="component" value="Unassembled WGS sequence"/>
</dbReference>
<dbReference type="InterPro" id="IPR003593">
    <property type="entry name" value="AAA+_ATPase"/>
</dbReference>
<evidence type="ECO:0000256" key="5">
    <source>
        <dbReference type="ARBA" id="ARBA00022840"/>
    </source>
</evidence>
<dbReference type="GO" id="GO:0016887">
    <property type="term" value="F:ATP hydrolysis activity"/>
    <property type="evidence" value="ECO:0007669"/>
    <property type="project" value="InterPro"/>
</dbReference>
<dbReference type="Pfam" id="PF00005">
    <property type="entry name" value="ABC_tran"/>
    <property type="match status" value="1"/>
</dbReference>
<keyword evidence="4" id="KW-0547">Nucleotide-binding</keyword>
<dbReference type="SMART" id="SM00382">
    <property type="entry name" value="AAA"/>
    <property type="match status" value="1"/>
</dbReference>
<sequence length="249" mass="26896">MSLSTMNLLHVSNLEVFYGKVQALQPAAIAVDAGQIVTVIGPNGAGKSTMLNAIAGALPANGTQAGQILFGEKNLTGIAIEKRVALGMSLVPEKRELFASMKVEDNLLLGSYRRYQAGEKDYADQMRVVYDLFPRLKERRSQQAGTLSGGERQMLALGRALMAKPRLLMLDEPSLGLAPLIVKEIFQIIQRLKQTGVAILLVEQNARAALQVADYAYVLETGAIALEGNAADLAEDQRVVETYLGLAKK</sequence>
<evidence type="ECO:0000313" key="9">
    <source>
        <dbReference type="Proteomes" id="UP000634011"/>
    </source>
</evidence>
<evidence type="ECO:0000256" key="2">
    <source>
        <dbReference type="ARBA" id="ARBA00022448"/>
    </source>
</evidence>
<keyword evidence="6" id="KW-0029">Amino-acid transport</keyword>
<evidence type="ECO:0000256" key="6">
    <source>
        <dbReference type="ARBA" id="ARBA00022970"/>
    </source>
</evidence>
<evidence type="ECO:0000259" key="7">
    <source>
        <dbReference type="PROSITE" id="PS50893"/>
    </source>
</evidence>
<dbReference type="InterPro" id="IPR027417">
    <property type="entry name" value="P-loop_NTPase"/>
</dbReference>
<evidence type="ECO:0000256" key="1">
    <source>
        <dbReference type="ARBA" id="ARBA00005417"/>
    </source>
</evidence>
<keyword evidence="9" id="KW-1185">Reference proteome</keyword>
<reference evidence="8" key="1">
    <citation type="submission" date="2020-08" db="EMBL/GenBank/DDBJ databases">
        <title>Novel species isolated from subtropical streams in China.</title>
        <authorList>
            <person name="Lu H."/>
        </authorList>
    </citation>
    <scope>NUCLEOTIDE SEQUENCE</scope>
    <source>
        <strain evidence="8">KACC 12607</strain>
    </source>
</reference>
<dbReference type="PROSITE" id="PS50893">
    <property type="entry name" value="ABC_TRANSPORTER_2"/>
    <property type="match status" value="1"/>
</dbReference>
<dbReference type="GO" id="GO:0015807">
    <property type="term" value="P:L-amino acid transport"/>
    <property type="evidence" value="ECO:0007669"/>
    <property type="project" value="TreeGrafter"/>
</dbReference>